<dbReference type="AlphaFoldDB" id="A0A8J4E3D0"/>
<protein>
    <recommendedName>
        <fullName evidence="3">AAA ATPase domain-containing protein</fullName>
    </recommendedName>
</protein>
<gene>
    <name evidence="1" type="ORF">Vau01_082310</name>
</gene>
<reference evidence="1" key="1">
    <citation type="submission" date="2021-01" db="EMBL/GenBank/DDBJ databases">
        <title>Whole genome shotgun sequence of Virgisporangium aurantiacum NBRC 16421.</title>
        <authorList>
            <person name="Komaki H."/>
            <person name="Tamura T."/>
        </authorList>
    </citation>
    <scope>NUCLEOTIDE SEQUENCE</scope>
    <source>
        <strain evidence="1">NBRC 16421</strain>
    </source>
</reference>
<name>A0A8J4E3D0_9ACTN</name>
<accession>A0A8J4E3D0</accession>
<dbReference type="CDD" id="cd01983">
    <property type="entry name" value="SIMIBI"/>
    <property type="match status" value="1"/>
</dbReference>
<dbReference type="InterPro" id="IPR027417">
    <property type="entry name" value="P-loop_NTPase"/>
</dbReference>
<dbReference type="Proteomes" id="UP000612585">
    <property type="component" value="Unassembled WGS sequence"/>
</dbReference>
<organism evidence="1 2">
    <name type="scientific">Virgisporangium aurantiacum</name>
    <dbReference type="NCBI Taxonomy" id="175570"/>
    <lineage>
        <taxon>Bacteria</taxon>
        <taxon>Bacillati</taxon>
        <taxon>Actinomycetota</taxon>
        <taxon>Actinomycetes</taxon>
        <taxon>Micromonosporales</taxon>
        <taxon>Micromonosporaceae</taxon>
        <taxon>Virgisporangium</taxon>
    </lineage>
</organism>
<evidence type="ECO:0008006" key="3">
    <source>
        <dbReference type="Google" id="ProtNLM"/>
    </source>
</evidence>
<dbReference type="SUPFAM" id="SSF52540">
    <property type="entry name" value="P-loop containing nucleoside triphosphate hydrolases"/>
    <property type="match status" value="1"/>
</dbReference>
<dbReference type="EMBL" id="BOPG01000058">
    <property type="protein sequence ID" value="GIJ60715.1"/>
    <property type="molecule type" value="Genomic_DNA"/>
</dbReference>
<comment type="caution">
    <text evidence="1">The sequence shown here is derived from an EMBL/GenBank/DDBJ whole genome shotgun (WGS) entry which is preliminary data.</text>
</comment>
<evidence type="ECO:0000313" key="1">
    <source>
        <dbReference type="EMBL" id="GIJ60715.1"/>
    </source>
</evidence>
<evidence type="ECO:0000313" key="2">
    <source>
        <dbReference type="Proteomes" id="UP000612585"/>
    </source>
</evidence>
<sequence length="652" mass="70964">MASFDDAIAGRSPRRVLFLHGQGGIGKTTLLLELRARAAGRRVVLIDGRDVDPSPEGLRAALRPTSWPLTGGVLLIDGYEQLVAIDAWVRDDLVLGLSADAVVVLAGRDPPAAPWRTDPGWRHLVAVHRLDPFDAAESGELLAHAGVAPSDRSHLITLGRGHPLTVALLADLTASGEVPATLADAPDLVSALLESFLRDVPSELHRIGLAACAIAWLTTEELLARLVGADAAPAVWQWLARRPFITAGPRGLSAHDLARDVLDAEFERREPERYRSYRRIIHAHAVAALRATTGLDRQRHAQQMFFLLGNSPLAEVVARLRARGSATVAPARPDEHEPVCAVIERFEGPANAELARAWIGEQPEQLSVVRAGDNLTGFAYHVLCPGRSELEDRDPVVRAVLDHIAREGPLRPGELVGITRYAAGTRAHQHDPYALLAASVCTLIEMLARPLAWSVFVGIDPLTFAFSEYMAFTRLVGIDHGGVRHVAYGIDWRRISVDVYLDLVRDRAHSGETGPPPAALLRRPPMDRTRFAAAVKAALQTVCRPDRLATNPLIDSALAATPAGPSVDRLRTTIGDAVTDLGNRPRGDQLRAVLDRTYLRPAPSQEAAAQILDLPLSTYRRHLARALDELTDILWMTEIEPHRRDASPLDGH</sequence>
<keyword evidence="2" id="KW-1185">Reference proteome</keyword>
<proteinExistence type="predicted"/>